<evidence type="ECO:0000313" key="1">
    <source>
        <dbReference type="EMBL" id="WDD96928.1"/>
    </source>
</evidence>
<organism evidence="1 2">
    <name type="scientific">Thalassomonas actiniarum</name>
    <dbReference type="NCBI Taxonomy" id="485447"/>
    <lineage>
        <taxon>Bacteria</taxon>
        <taxon>Pseudomonadati</taxon>
        <taxon>Pseudomonadota</taxon>
        <taxon>Gammaproteobacteria</taxon>
        <taxon>Alteromonadales</taxon>
        <taxon>Colwelliaceae</taxon>
        <taxon>Thalassomonas</taxon>
    </lineage>
</organism>
<protein>
    <submittedName>
        <fullName evidence="1">Uncharacterized protein</fullName>
    </submittedName>
</protein>
<accession>A0AAE9YLP0</accession>
<reference evidence="1 2" key="2">
    <citation type="journal article" date="2022" name="Mar. Drugs">
        <title>Bioassay-Guided Fractionation Leads to the Detection of Cholic Acid Generated by the Rare Thalassomonas sp.</title>
        <authorList>
            <person name="Pheiffer F."/>
            <person name="Schneider Y.K."/>
            <person name="Hansen E.H."/>
            <person name="Andersen J.H."/>
            <person name="Isaksson J."/>
            <person name="Busche T."/>
            <person name="R C."/>
            <person name="Kalinowski J."/>
            <person name="Zyl L.V."/>
            <person name="Trindade M."/>
        </authorList>
    </citation>
    <scope>NUCLEOTIDE SEQUENCE [LARGE SCALE GENOMIC DNA]</scope>
    <source>
        <strain evidence="1 2">A5K-106</strain>
    </source>
</reference>
<sequence length="66" mass="7358">MTATSSKGFNLQRFNSSLKPLEQALAEKQQSQGHLMALTHALTDLQHQLDVLQQGTLPGKSWLNNR</sequence>
<dbReference type="KEGG" id="tact:SG35_016360"/>
<dbReference type="AlphaFoldDB" id="A0AAE9YLP0"/>
<evidence type="ECO:0000313" key="2">
    <source>
        <dbReference type="Proteomes" id="UP000032568"/>
    </source>
</evidence>
<dbReference type="RefSeq" id="WP_152646795.1">
    <property type="nucleotide sequence ID" value="NZ_CP059735.1"/>
</dbReference>
<dbReference type="EMBL" id="CP059735">
    <property type="protein sequence ID" value="WDD96928.1"/>
    <property type="molecule type" value="Genomic_DNA"/>
</dbReference>
<dbReference type="Proteomes" id="UP000032568">
    <property type="component" value="Chromosome"/>
</dbReference>
<name>A0AAE9YLP0_9GAMM</name>
<keyword evidence="2" id="KW-1185">Reference proteome</keyword>
<reference evidence="1 2" key="1">
    <citation type="journal article" date="2015" name="Genome Announc.">
        <title>Draft Genome Sequences of Marine Isolates of Thalassomonas viridans and Thalassomonas actiniarum.</title>
        <authorList>
            <person name="Olonade I."/>
            <person name="van Zyl L.J."/>
            <person name="Trindade M."/>
        </authorList>
    </citation>
    <scope>NUCLEOTIDE SEQUENCE [LARGE SCALE GENOMIC DNA]</scope>
    <source>
        <strain evidence="1 2">A5K-106</strain>
    </source>
</reference>
<gene>
    <name evidence="1" type="ORF">SG35_016360</name>
</gene>
<proteinExistence type="predicted"/>